<gene>
    <name evidence="1" type="ORF">FR698_10950</name>
</gene>
<accession>A0A5C7EJA0</accession>
<dbReference type="Pfam" id="PF06240">
    <property type="entry name" value="COXG"/>
    <property type="match status" value="1"/>
</dbReference>
<dbReference type="InterPro" id="IPR023393">
    <property type="entry name" value="START-like_dom_sf"/>
</dbReference>
<dbReference type="InParanoid" id="A0A5C7EJA0"/>
<dbReference type="SUPFAM" id="SSF55961">
    <property type="entry name" value="Bet v1-like"/>
    <property type="match status" value="1"/>
</dbReference>
<organism evidence="1 2">
    <name type="scientific">Pelomicrobium methylotrophicum</name>
    <dbReference type="NCBI Taxonomy" id="2602750"/>
    <lineage>
        <taxon>Bacteria</taxon>
        <taxon>Pseudomonadati</taxon>
        <taxon>Pseudomonadota</taxon>
        <taxon>Hydrogenophilia</taxon>
        <taxon>Hydrogenophilia incertae sedis</taxon>
        <taxon>Pelomicrobium</taxon>
    </lineage>
</organism>
<dbReference type="InterPro" id="IPR010419">
    <property type="entry name" value="CO_DH_gsu"/>
</dbReference>
<name>A0A5C7EJA0_9PROT</name>
<keyword evidence="2" id="KW-1185">Reference proteome</keyword>
<proteinExistence type="predicted"/>
<dbReference type="PANTHER" id="PTHR38588:SF1">
    <property type="entry name" value="BLL0334 PROTEIN"/>
    <property type="match status" value="1"/>
</dbReference>
<dbReference type="PANTHER" id="PTHR38588">
    <property type="entry name" value="BLL0334 PROTEIN"/>
    <property type="match status" value="1"/>
</dbReference>
<dbReference type="RefSeq" id="WP_147800237.1">
    <property type="nucleotide sequence ID" value="NZ_VPFL01000014.1"/>
</dbReference>
<dbReference type="EMBL" id="VPFL01000014">
    <property type="protein sequence ID" value="TXF11405.1"/>
    <property type="molecule type" value="Genomic_DNA"/>
</dbReference>
<dbReference type="OrthoDB" id="9808623at2"/>
<reference evidence="1 2" key="1">
    <citation type="submission" date="2019-08" db="EMBL/GenBank/DDBJ databases">
        <title>Pelomicrobium methylotrophicum gen. nov., sp. nov. a moderately thermophilic, facultatively anaerobic, lithoautotrophic and methylotrophic bacterium isolated from a terrestrial mud volcano.</title>
        <authorList>
            <person name="Slobodkina G.B."/>
            <person name="Merkel A.Y."/>
            <person name="Slobodkin A.I."/>
        </authorList>
    </citation>
    <scope>NUCLEOTIDE SEQUENCE [LARGE SCALE GENOMIC DNA]</scope>
    <source>
        <strain evidence="1 2">SM250</strain>
    </source>
</reference>
<protein>
    <submittedName>
        <fullName evidence="1">Carbon monoxide dehydrogenase</fullName>
    </submittedName>
</protein>
<comment type="caution">
    <text evidence="1">The sequence shown here is derived from an EMBL/GenBank/DDBJ whole genome shotgun (WGS) entry which is preliminary data.</text>
</comment>
<dbReference type="Gene3D" id="3.30.530.20">
    <property type="match status" value="1"/>
</dbReference>
<evidence type="ECO:0000313" key="2">
    <source>
        <dbReference type="Proteomes" id="UP000321201"/>
    </source>
</evidence>
<dbReference type="AlphaFoldDB" id="A0A5C7EJA0"/>
<dbReference type="CDD" id="cd07823">
    <property type="entry name" value="SRPBCC_5"/>
    <property type="match status" value="1"/>
</dbReference>
<dbReference type="Proteomes" id="UP000321201">
    <property type="component" value="Unassembled WGS sequence"/>
</dbReference>
<evidence type="ECO:0000313" key="1">
    <source>
        <dbReference type="EMBL" id="TXF11405.1"/>
    </source>
</evidence>
<sequence>MEVTLEKVYPVSTPAAAAWRVLSDIRSVAQCMPGAEITEQIDANRYKGQVKVRIGPATAAFDGEIEVLALDPAQMAMSLRGKGSDVKGASAAIMDLSAYIRPVSAGACELVGTSTISVTGKLANFGGRMMTQVSDQILKQFADNFRMRALAAGEDAAAQEASTKVVAQPRELNALGIFFRVLWNFMKGLFRRSTAKSQ</sequence>